<evidence type="ECO:0000313" key="3">
    <source>
        <dbReference type="Proteomes" id="UP000823388"/>
    </source>
</evidence>
<sequence>MLPSEMSFADTVFVLLVIVVCGFTVTGVVMRWRERVHRRSDLHPRPPASSPPRPWAARPRLRLLLHAPERHLAHQLHHLLAPLLLRLLGRTTARRGGDEVHEA</sequence>
<feature type="transmembrane region" description="Helical" evidence="1">
    <location>
        <begin position="12"/>
        <end position="30"/>
    </location>
</feature>
<protein>
    <submittedName>
        <fullName evidence="2">Uncharacterized protein</fullName>
    </submittedName>
</protein>
<keyword evidence="1" id="KW-0812">Transmembrane</keyword>
<evidence type="ECO:0000313" key="2">
    <source>
        <dbReference type="EMBL" id="KAG2657524.1"/>
    </source>
</evidence>
<keyword evidence="1" id="KW-1133">Transmembrane helix</keyword>
<keyword evidence="3" id="KW-1185">Reference proteome</keyword>
<comment type="caution">
    <text evidence="2">The sequence shown here is derived from an EMBL/GenBank/DDBJ whole genome shotgun (WGS) entry which is preliminary data.</text>
</comment>
<gene>
    <name evidence="2" type="ORF">PVAP13_1KG150833</name>
</gene>
<dbReference type="Proteomes" id="UP000823388">
    <property type="component" value="Chromosome 1K"/>
</dbReference>
<reference evidence="2" key="1">
    <citation type="submission" date="2020-05" db="EMBL/GenBank/DDBJ databases">
        <title>WGS assembly of Panicum virgatum.</title>
        <authorList>
            <person name="Lovell J.T."/>
            <person name="Jenkins J."/>
            <person name="Shu S."/>
            <person name="Juenger T.E."/>
            <person name="Schmutz J."/>
        </authorList>
    </citation>
    <scope>NUCLEOTIDE SEQUENCE</scope>
    <source>
        <strain evidence="2">AP13</strain>
    </source>
</reference>
<accession>A0A8T0XJM3</accession>
<keyword evidence="1" id="KW-0472">Membrane</keyword>
<dbReference type="EMBL" id="CM029037">
    <property type="protein sequence ID" value="KAG2657524.1"/>
    <property type="molecule type" value="Genomic_DNA"/>
</dbReference>
<organism evidence="2 3">
    <name type="scientific">Panicum virgatum</name>
    <name type="common">Blackwell switchgrass</name>
    <dbReference type="NCBI Taxonomy" id="38727"/>
    <lineage>
        <taxon>Eukaryota</taxon>
        <taxon>Viridiplantae</taxon>
        <taxon>Streptophyta</taxon>
        <taxon>Embryophyta</taxon>
        <taxon>Tracheophyta</taxon>
        <taxon>Spermatophyta</taxon>
        <taxon>Magnoliopsida</taxon>
        <taxon>Liliopsida</taxon>
        <taxon>Poales</taxon>
        <taxon>Poaceae</taxon>
        <taxon>PACMAD clade</taxon>
        <taxon>Panicoideae</taxon>
        <taxon>Panicodae</taxon>
        <taxon>Paniceae</taxon>
        <taxon>Panicinae</taxon>
        <taxon>Panicum</taxon>
        <taxon>Panicum sect. Hiantes</taxon>
    </lineage>
</organism>
<evidence type="ECO:0000256" key="1">
    <source>
        <dbReference type="SAM" id="Phobius"/>
    </source>
</evidence>
<dbReference type="AlphaFoldDB" id="A0A8T0XJM3"/>
<proteinExistence type="predicted"/>
<name>A0A8T0XJM3_PANVG</name>